<comment type="caution">
    <text evidence="2">The sequence shown here is derived from an EMBL/GenBank/DDBJ whole genome shotgun (WGS) entry which is preliminary data.</text>
</comment>
<name>A0A125QA28_9BRAD</name>
<reference evidence="2 3" key="1">
    <citation type="submission" date="2015-11" db="EMBL/GenBank/DDBJ databases">
        <title>Draft Genome Sequence of the Strain BR 10303 (Bradyrhizobium sp.) isolated from nodules of Centrolobium paraense.</title>
        <authorList>
            <person name="Zelli J.E."/>
            <person name="Simoes-Araujo J.L."/>
            <person name="Barauna A.C."/>
            <person name="Silva K."/>
        </authorList>
    </citation>
    <scope>NUCLEOTIDE SEQUENCE [LARGE SCALE GENOMIC DNA]</scope>
    <source>
        <strain evidence="2 3">BR 10303</strain>
    </source>
</reference>
<dbReference type="Proteomes" id="UP000057737">
    <property type="component" value="Unassembled WGS sequence"/>
</dbReference>
<feature type="transmembrane region" description="Helical" evidence="1">
    <location>
        <begin position="30"/>
        <end position="50"/>
    </location>
</feature>
<keyword evidence="3" id="KW-1185">Reference proteome</keyword>
<dbReference type="AlphaFoldDB" id="A0A125QA28"/>
<evidence type="ECO:0000313" key="3">
    <source>
        <dbReference type="Proteomes" id="UP000057737"/>
    </source>
</evidence>
<evidence type="ECO:0000256" key="1">
    <source>
        <dbReference type="SAM" id="Phobius"/>
    </source>
</evidence>
<evidence type="ECO:0000313" key="2">
    <source>
        <dbReference type="EMBL" id="KWV59240.1"/>
    </source>
</evidence>
<gene>
    <name evidence="2" type="ORF">AS156_31695</name>
</gene>
<dbReference type="EMBL" id="LNCU01000032">
    <property type="protein sequence ID" value="KWV59240.1"/>
    <property type="molecule type" value="Genomic_DNA"/>
</dbReference>
<proteinExistence type="predicted"/>
<keyword evidence="1" id="KW-0812">Transmembrane</keyword>
<organism evidence="2 3">
    <name type="scientific">Bradyrhizobium macuxiense</name>
    <dbReference type="NCBI Taxonomy" id="1755647"/>
    <lineage>
        <taxon>Bacteria</taxon>
        <taxon>Pseudomonadati</taxon>
        <taxon>Pseudomonadota</taxon>
        <taxon>Alphaproteobacteria</taxon>
        <taxon>Hyphomicrobiales</taxon>
        <taxon>Nitrobacteraceae</taxon>
        <taxon>Bradyrhizobium</taxon>
    </lineage>
</organism>
<protein>
    <submittedName>
        <fullName evidence="2">Uncharacterized protein</fullName>
    </submittedName>
</protein>
<keyword evidence="1" id="KW-1133">Transmembrane helix</keyword>
<sequence>MSRSASTISAEGGTTVSAKDLPRELRSVQVLIRFGFRLAIMIGFAVFAGIGFGKSFVALLWMSALICALVGVVKRELPFAANLNHWDEMTAYVALCALGTGIVQHL</sequence>
<accession>A0A125QA28</accession>
<feature type="transmembrane region" description="Helical" evidence="1">
    <location>
        <begin position="56"/>
        <end position="73"/>
    </location>
</feature>
<keyword evidence="1" id="KW-0472">Membrane</keyword>